<proteinExistence type="inferred from homology"/>
<dbReference type="PRINTS" id="PR00080">
    <property type="entry name" value="SDRFAMILY"/>
</dbReference>
<comment type="similarity">
    <text evidence="1 4">Belongs to the short-chain dehydrogenases/reductases (SDR) family.</text>
</comment>
<evidence type="ECO:0000259" key="5">
    <source>
        <dbReference type="SMART" id="SM00822"/>
    </source>
</evidence>
<keyword evidence="7" id="KW-1185">Reference proteome</keyword>
<dbReference type="Gene3D" id="3.40.50.720">
    <property type="entry name" value="NAD(P)-binding Rossmann-like Domain"/>
    <property type="match status" value="1"/>
</dbReference>
<dbReference type="InterPro" id="IPR020904">
    <property type="entry name" value="Sc_DH/Rdtase_CS"/>
</dbReference>
<dbReference type="GO" id="GO:0016491">
    <property type="term" value="F:oxidoreductase activity"/>
    <property type="evidence" value="ECO:0007669"/>
    <property type="project" value="UniProtKB-KW"/>
</dbReference>
<evidence type="ECO:0000256" key="4">
    <source>
        <dbReference type="RuleBase" id="RU000363"/>
    </source>
</evidence>
<dbReference type="EMBL" id="FOHZ01000002">
    <property type="protein sequence ID" value="SES90637.1"/>
    <property type="molecule type" value="Genomic_DNA"/>
</dbReference>
<keyword evidence="3" id="KW-0560">Oxidoreductase</keyword>
<feature type="domain" description="Ketoreductase" evidence="5">
    <location>
        <begin position="18"/>
        <end position="224"/>
    </location>
</feature>
<dbReference type="PRINTS" id="PR00081">
    <property type="entry name" value="GDHRDH"/>
</dbReference>
<protein>
    <submittedName>
        <fullName evidence="6">Gluconate 5-dehydrogenase</fullName>
    </submittedName>
</protein>
<evidence type="ECO:0000256" key="1">
    <source>
        <dbReference type="ARBA" id="ARBA00006484"/>
    </source>
</evidence>
<dbReference type="InterPro" id="IPR052178">
    <property type="entry name" value="Sec_Metab_Biosynth_SDR"/>
</dbReference>
<dbReference type="PANTHER" id="PTHR43618">
    <property type="entry name" value="7-ALPHA-HYDROXYSTEROID DEHYDROGENASE"/>
    <property type="match status" value="1"/>
</dbReference>
<sequence length="267" mass="28081">MSDSPARNVQQLFDLKGRTALVTGGSRGLGLQMAHALGEAGAKLVISSRKEADLKEAAEELRAAGHDVTPIVANLANEDDVIALADQAIATLGHIDVLVNNAGATWGAPAEDYPMDGWDKVMTLNVRNLFLLTREVAKKSMIPRKYGRVINIASNAAIGGNRDLMTAIGYNTSKGAVVTFTRALAAEWGIHGITVNAIGPGYFPSKMSKGLKDQHGDEGLIRNVPLRQTGDDEALKGATVMFASDAGKHTTGQVLYIDGGCSAMIAG</sequence>
<evidence type="ECO:0000313" key="6">
    <source>
        <dbReference type="EMBL" id="SES90637.1"/>
    </source>
</evidence>
<dbReference type="InterPro" id="IPR057326">
    <property type="entry name" value="KR_dom"/>
</dbReference>
<dbReference type="RefSeq" id="WP_091848937.1">
    <property type="nucleotide sequence ID" value="NZ_FOHZ01000002.1"/>
</dbReference>
<reference evidence="7" key="1">
    <citation type="submission" date="2016-10" db="EMBL/GenBank/DDBJ databases">
        <authorList>
            <person name="Varghese N."/>
            <person name="Submissions S."/>
        </authorList>
    </citation>
    <scope>NUCLEOTIDE SEQUENCE [LARGE SCALE GENOMIC DNA]</scope>
    <source>
        <strain evidence="7">CGMCC 1.6489</strain>
    </source>
</reference>
<evidence type="ECO:0000256" key="3">
    <source>
        <dbReference type="ARBA" id="ARBA00023002"/>
    </source>
</evidence>
<dbReference type="Proteomes" id="UP000198762">
    <property type="component" value="Unassembled WGS sequence"/>
</dbReference>
<dbReference type="InterPro" id="IPR002347">
    <property type="entry name" value="SDR_fam"/>
</dbReference>
<keyword evidence="2" id="KW-0521">NADP</keyword>
<evidence type="ECO:0000256" key="2">
    <source>
        <dbReference type="ARBA" id="ARBA00022857"/>
    </source>
</evidence>
<dbReference type="PROSITE" id="PS00061">
    <property type="entry name" value="ADH_SHORT"/>
    <property type="match status" value="1"/>
</dbReference>
<dbReference type="STRING" id="430453.SAMN04487962_102263"/>
<organism evidence="6 7">
    <name type="scientific">Marinobacter segnicrescens</name>
    <dbReference type="NCBI Taxonomy" id="430453"/>
    <lineage>
        <taxon>Bacteria</taxon>
        <taxon>Pseudomonadati</taxon>
        <taxon>Pseudomonadota</taxon>
        <taxon>Gammaproteobacteria</taxon>
        <taxon>Pseudomonadales</taxon>
        <taxon>Marinobacteraceae</taxon>
        <taxon>Marinobacter</taxon>
    </lineage>
</organism>
<dbReference type="Pfam" id="PF00106">
    <property type="entry name" value="adh_short"/>
    <property type="match status" value="1"/>
</dbReference>
<dbReference type="SUPFAM" id="SSF51735">
    <property type="entry name" value="NAD(P)-binding Rossmann-fold domains"/>
    <property type="match status" value="1"/>
</dbReference>
<dbReference type="FunFam" id="3.40.50.720:FF:000084">
    <property type="entry name" value="Short-chain dehydrogenase reductase"/>
    <property type="match status" value="1"/>
</dbReference>
<dbReference type="SMART" id="SM00822">
    <property type="entry name" value="PKS_KR"/>
    <property type="match status" value="1"/>
</dbReference>
<gene>
    <name evidence="6" type="ORF">SAMN04487962_102263</name>
</gene>
<evidence type="ECO:0000313" key="7">
    <source>
        <dbReference type="Proteomes" id="UP000198762"/>
    </source>
</evidence>
<accession>A0A1I0AAC6</accession>
<dbReference type="AlphaFoldDB" id="A0A1I0AAC6"/>
<dbReference type="PANTHER" id="PTHR43618:SF8">
    <property type="entry name" value="7ALPHA-HYDROXYSTEROID DEHYDROGENASE"/>
    <property type="match status" value="1"/>
</dbReference>
<dbReference type="InterPro" id="IPR036291">
    <property type="entry name" value="NAD(P)-bd_dom_sf"/>
</dbReference>
<name>A0A1I0AAC6_9GAMM</name>
<dbReference type="OrthoDB" id="9803333at2"/>
<dbReference type="NCBIfam" id="NF006070">
    <property type="entry name" value="PRK08213.1"/>
    <property type="match status" value="1"/>
</dbReference>